<keyword evidence="5" id="KW-1185">Reference proteome</keyword>
<dbReference type="PROSITE" id="PS51677">
    <property type="entry name" value="NODB"/>
    <property type="match status" value="1"/>
</dbReference>
<evidence type="ECO:0000256" key="2">
    <source>
        <dbReference type="ARBA" id="ARBA00022729"/>
    </source>
</evidence>
<dbReference type="Proteomes" id="UP000717534">
    <property type="component" value="Unassembled WGS sequence"/>
</dbReference>
<comment type="caution">
    <text evidence="4">The sequence shown here is derived from an EMBL/GenBank/DDBJ whole genome shotgun (WGS) entry which is preliminary data.</text>
</comment>
<dbReference type="InterPro" id="IPR011330">
    <property type="entry name" value="Glyco_hydro/deAcase_b/a-brl"/>
</dbReference>
<protein>
    <submittedName>
        <fullName evidence="4">Polysaccharide deacetylase family protein</fullName>
    </submittedName>
</protein>
<dbReference type="SUPFAM" id="SSF88713">
    <property type="entry name" value="Glycoside hydrolase/deacetylase"/>
    <property type="match status" value="1"/>
</dbReference>
<dbReference type="CDD" id="cd10918">
    <property type="entry name" value="CE4_NodB_like_5s_6s"/>
    <property type="match status" value="1"/>
</dbReference>
<comment type="subcellular location">
    <subcellularLocation>
        <location evidence="1">Secreted</location>
    </subcellularLocation>
</comment>
<dbReference type="InterPro" id="IPR051398">
    <property type="entry name" value="Polysacch_Deacetylase"/>
</dbReference>
<evidence type="ECO:0000313" key="4">
    <source>
        <dbReference type="EMBL" id="MBN4068392.1"/>
    </source>
</evidence>
<feature type="domain" description="NodB homology" evidence="3">
    <location>
        <begin position="39"/>
        <end position="283"/>
    </location>
</feature>
<dbReference type="Pfam" id="PF01522">
    <property type="entry name" value="Polysacc_deac_1"/>
    <property type="match status" value="2"/>
</dbReference>
<evidence type="ECO:0000313" key="5">
    <source>
        <dbReference type="Proteomes" id="UP000717534"/>
    </source>
</evidence>
<dbReference type="InterPro" id="IPR002509">
    <property type="entry name" value="NODB_dom"/>
</dbReference>
<organism evidence="4 5">
    <name type="scientific">Desulfotalea psychrophila</name>
    <dbReference type="NCBI Taxonomy" id="84980"/>
    <lineage>
        <taxon>Bacteria</taxon>
        <taxon>Pseudomonadati</taxon>
        <taxon>Thermodesulfobacteriota</taxon>
        <taxon>Desulfobulbia</taxon>
        <taxon>Desulfobulbales</taxon>
        <taxon>Desulfocapsaceae</taxon>
        <taxon>Desulfotalea</taxon>
    </lineage>
</organism>
<dbReference type="Gene3D" id="3.20.20.370">
    <property type="entry name" value="Glycoside hydrolase/deacetylase"/>
    <property type="match status" value="1"/>
</dbReference>
<reference evidence="4 5" key="1">
    <citation type="submission" date="2021-02" db="EMBL/GenBank/DDBJ databases">
        <title>Activity-based single-cell genomes from oceanic crustal fluid captures similar information to metagenomic and metatranscriptomic surveys with orders of magnitude less sampling.</title>
        <authorList>
            <person name="D'Angelo T.S."/>
            <person name="Orcutt B.N."/>
        </authorList>
    </citation>
    <scope>NUCLEOTIDE SEQUENCE [LARGE SCALE GENOMIC DNA]</scope>
    <source>
        <strain evidence="4">AH-315-G02</strain>
    </source>
</reference>
<dbReference type="PANTHER" id="PTHR34216:SF3">
    <property type="entry name" value="POLY-BETA-1,6-N-ACETYL-D-GLUCOSAMINE N-DEACETYLASE"/>
    <property type="match status" value="1"/>
</dbReference>
<evidence type="ECO:0000259" key="3">
    <source>
        <dbReference type="PROSITE" id="PS51677"/>
    </source>
</evidence>
<keyword evidence="2" id="KW-0732">Signal</keyword>
<evidence type="ECO:0000256" key="1">
    <source>
        <dbReference type="ARBA" id="ARBA00004613"/>
    </source>
</evidence>
<dbReference type="PANTHER" id="PTHR34216">
    <property type="match status" value="1"/>
</dbReference>
<dbReference type="EMBL" id="JAFITO010000013">
    <property type="protein sequence ID" value="MBN4068392.1"/>
    <property type="molecule type" value="Genomic_DNA"/>
</dbReference>
<gene>
    <name evidence="4" type="ORF">JYU06_02560</name>
</gene>
<accession>A0ABS3ATV2</accession>
<name>A0ABS3ATV2_9BACT</name>
<sequence length="283" mass="31912">MYVSVDSFRMHIHFLKSHFNIISLEELVERLAVGKTVNRCCVLTFDDGWRDNFQYAYPVLKEYGVPATIFLTAGFIGTESWFWPEEVSFCLLKVKNEGASLGVLPGCIQKELREKGVCLESSLEKCTDCVVELLKEKSPTERIDCMRQLKETFGVLSNGKRLLLNWDEVREMEGSGLIEFGSHTMNHTLLDQLPPGEAQGEIGMSRDVIEEKTGKECVSFAYPNGNYTERTITSLEKTGFTVALTTKRGYVTPASTLLELPRVAVHEDVSCSIPLLLWRLVAR</sequence>
<proteinExistence type="predicted"/>